<dbReference type="EMBL" id="CP040749">
    <property type="protein sequence ID" value="QCX38681.1"/>
    <property type="molecule type" value="Genomic_DNA"/>
</dbReference>
<sequence>MVKLDDKQLMLARQEFHSFVTLGEKAFTKLKFKTDFKFFKSKGNSSFEELGCVGYNSTFKELTATIRIKKTNGYSGNLCTNGSFEYVRFYLDYEDGNGWQDMGYTGFNVHDIPTGKDCDGKNEKPIDYVVRLKINPKRYFCTKENLPKVRAILSWNSIPTPNDPNQNVGTYTWGDVKDEYIQISPFKFIFPDFPKLDIGFLLEKAISNPSISLNQIAQNEIGGIDFLNKAIKEITPSPSSFKELAINYKKNKVEPHRFGFSLLQKAIQTNDLKLKQNIADIFEAQKYPFLDSLVNFHKMKCNTDYEELYCVGADYHQEALVGTFKIKKSSGYSGGLCKKGSKEYVSFYIQEENSCDWKHAGTSFVEVHDLNSIPSNGLSYAVTLPYNFSKLKKKCTDPQVLKVRAVLSWNTPPTSMNCSHYGNVVESYIQISPTTYSGVGPHMKIVGGIYTSQINALTGLTIPGAYFAQGVHPVKDDCPFGGLITIQGDTFPGQKYKVKVTNLVSGISYYVNDDVILDTYSAFPAIIANSSYEYTYPPHAFNTGNYIAQFKPGTNDMLLITIEHLDGTFDSQVIKMDNSTLHATMTIDDSGNCTHYTKGDTIHGEYTVDVDYLDNFILTTTVDSTIGTNTIAYGSNNVSGMDFSIITATDKNCGNIHLRAYAKTIWDSRTNNRYIPVNITVCLKD</sequence>
<dbReference type="AlphaFoldDB" id="A0A5B7TTQ9"/>
<dbReference type="OrthoDB" id="9156778at2"/>
<keyword evidence="2" id="KW-1185">Reference proteome</keyword>
<accession>A0A5B7TTQ9</accession>
<gene>
    <name evidence="1" type="ORF">FF125_09635</name>
</gene>
<evidence type="ECO:0000313" key="2">
    <source>
        <dbReference type="Proteomes" id="UP000306229"/>
    </source>
</evidence>
<protein>
    <submittedName>
        <fullName evidence="1">Uncharacterized protein</fullName>
    </submittedName>
</protein>
<name>A0A5B7TTQ9_9FLAO</name>
<dbReference type="KEGG" id="fbe:FF125_09635"/>
<proteinExistence type="predicted"/>
<reference evidence="1 2" key="1">
    <citation type="submission" date="2019-05" db="EMBL/GenBank/DDBJ databases">
        <title>Algicella ahnfeltiae gen. nov., sp. nov., a novel marine bacterium of the family Flavobacteriaceae isolated from a red alga.</title>
        <authorList>
            <person name="Nedashkovskaya O.I."/>
            <person name="Kukhlevskiy A.D."/>
            <person name="Kim S.-G."/>
            <person name="Zhukova N.V."/>
            <person name="Mikhailov V.V."/>
        </authorList>
    </citation>
    <scope>NUCLEOTIDE SEQUENCE [LARGE SCALE GENOMIC DNA]</scope>
    <source>
        <strain evidence="1 2">10Alg115</strain>
    </source>
</reference>
<organism evidence="1 2">
    <name type="scientific">Aureibaculum algae</name>
    <dbReference type="NCBI Taxonomy" id="2584122"/>
    <lineage>
        <taxon>Bacteria</taxon>
        <taxon>Pseudomonadati</taxon>
        <taxon>Bacteroidota</taxon>
        <taxon>Flavobacteriia</taxon>
        <taxon>Flavobacteriales</taxon>
        <taxon>Flavobacteriaceae</taxon>
        <taxon>Aureibaculum</taxon>
    </lineage>
</organism>
<dbReference type="Proteomes" id="UP000306229">
    <property type="component" value="Chromosome"/>
</dbReference>
<evidence type="ECO:0000313" key="1">
    <source>
        <dbReference type="EMBL" id="QCX38681.1"/>
    </source>
</evidence>
<dbReference type="RefSeq" id="WP_138949573.1">
    <property type="nucleotide sequence ID" value="NZ_CP040749.1"/>
</dbReference>